<reference evidence="2" key="1">
    <citation type="journal article" date="2019" name="Curr. Biol.">
        <title>Genome Sequence of Striga asiatica Provides Insight into the Evolution of Plant Parasitism.</title>
        <authorList>
            <person name="Yoshida S."/>
            <person name="Kim S."/>
            <person name="Wafula E.K."/>
            <person name="Tanskanen J."/>
            <person name="Kim Y.M."/>
            <person name="Honaas L."/>
            <person name="Yang Z."/>
            <person name="Spallek T."/>
            <person name="Conn C.E."/>
            <person name="Ichihashi Y."/>
            <person name="Cheong K."/>
            <person name="Cui S."/>
            <person name="Der J.P."/>
            <person name="Gundlach H."/>
            <person name="Jiao Y."/>
            <person name="Hori C."/>
            <person name="Ishida J.K."/>
            <person name="Kasahara H."/>
            <person name="Kiba T."/>
            <person name="Kim M.S."/>
            <person name="Koo N."/>
            <person name="Laohavisit A."/>
            <person name="Lee Y.H."/>
            <person name="Lumba S."/>
            <person name="McCourt P."/>
            <person name="Mortimer J.C."/>
            <person name="Mutuku J.M."/>
            <person name="Nomura T."/>
            <person name="Sasaki-Sekimoto Y."/>
            <person name="Seto Y."/>
            <person name="Wang Y."/>
            <person name="Wakatake T."/>
            <person name="Sakakibara H."/>
            <person name="Demura T."/>
            <person name="Yamaguchi S."/>
            <person name="Yoneyama K."/>
            <person name="Manabe R.I."/>
            <person name="Nelson D.C."/>
            <person name="Schulman A.H."/>
            <person name="Timko M.P."/>
            <person name="dePamphilis C.W."/>
            <person name="Choi D."/>
            <person name="Shirasu K."/>
        </authorList>
    </citation>
    <scope>NUCLEOTIDE SEQUENCE [LARGE SCALE GENOMIC DNA]</scope>
    <source>
        <strain evidence="2">cv. UVA1</strain>
    </source>
</reference>
<dbReference type="EMBL" id="BKCP01004827">
    <property type="protein sequence ID" value="GER33928.1"/>
    <property type="molecule type" value="Genomic_DNA"/>
</dbReference>
<keyword evidence="2" id="KW-1185">Reference proteome</keyword>
<sequence>MISFTNFFPIRDSHVFSRDFLPARPSRGFLLSSRSFLVHDLSTSKILCRPISFKALRFLNQIHAVLAAICYSRFLYWDASIRDSISLRFPQLPMYCSLSASRDLLLVIFAKSRYTARGPRVAIFWRPLACYSRFSPGSRFTPHELIANLLDSRCVGGYFTPTHNAGYDSSNGTHLGLGSIDLRGVGPSLLVVRHQPSCVNLRKWCRPDPLNIKFNCFPVSCDKFITNRGDGSYLDLYNSLFNICSGSQLRFYHSLLKTIITCSRHL</sequence>
<dbReference type="GO" id="GO:0016853">
    <property type="term" value="F:isomerase activity"/>
    <property type="evidence" value="ECO:0007669"/>
    <property type="project" value="UniProtKB-KW"/>
</dbReference>
<dbReference type="AlphaFoldDB" id="A0A5A7PMS8"/>
<comment type="caution">
    <text evidence="1">The sequence shown here is derived from an EMBL/GenBank/DDBJ whole genome shotgun (WGS) entry which is preliminary data.</text>
</comment>
<dbReference type="Proteomes" id="UP000325081">
    <property type="component" value="Unassembled WGS sequence"/>
</dbReference>
<organism evidence="1 2">
    <name type="scientific">Striga asiatica</name>
    <name type="common">Asiatic witchweed</name>
    <name type="synonym">Buchnera asiatica</name>
    <dbReference type="NCBI Taxonomy" id="4170"/>
    <lineage>
        <taxon>Eukaryota</taxon>
        <taxon>Viridiplantae</taxon>
        <taxon>Streptophyta</taxon>
        <taxon>Embryophyta</taxon>
        <taxon>Tracheophyta</taxon>
        <taxon>Spermatophyta</taxon>
        <taxon>Magnoliopsida</taxon>
        <taxon>eudicotyledons</taxon>
        <taxon>Gunneridae</taxon>
        <taxon>Pentapetalae</taxon>
        <taxon>asterids</taxon>
        <taxon>lamiids</taxon>
        <taxon>Lamiales</taxon>
        <taxon>Orobanchaceae</taxon>
        <taxon>Buchnereae</taxon>
        <taxon>Striga</taxon>
    </lineage>
</organism>
<name>A0A5A7PMS8_STRAF</name>
<evidence type="ECO:0000313" key="1">
    <source>
        <dbReference type="EMBL" id="GER33928.1"/>
    </source>
</evidence>
<accession>A0A5A7PMS8</accession>
<gene>
    <name evidence="1" type="ORF">STAS_10101</name>
</gene>
<evidence type="ECO:0000313" key="2">
    <source>
        <dbReference type="Proteomes" id="UP000325081"/>
    </source>
</evidence>
<proteinExistence type="predicted"/>
<protein>
    <submittedName>
        <fullName evidence="1">Peptidyl-prolyl cis-trans isomerase CYP18-3</fullName>
    </submittedName>
</protein>
<keyword evidence="1" id="KW-0413">Isomerase</keyword>